<dbReference type="EMBL" id="CAJNOQ010011926">
    <property type="protein sequence ID" value="CAF1288176.1"/>
    <property type="molecule type" value="Genomic_DNA"/>
</dbReference>
<feature type="region of interest" description="Disordered" evidence="1">
    <location>
        <begin position="1"/>
        <end position="70"/>
    </location>
</feature>
<dbReference type="EMBL" id="CAJNOK010013652">
    <property type="protein sequence ID" value="CAF1188774.1"/>
    <property type="molecule type" value="Genomic_DNA"/>
</dbReference>
<dbReference type="Proteomes" id="UP000663829">
    <property type="component" value="Unassembled WGS sequence"/>
</dbReference>
<organism evidence="3 6">
    <name type="scientific">Didymodactylos carnosus</name>
    <dbReference type="NCBI Taxonomy" id="1234261"/>
    <lineage>
        <taxon>Eukaryota</taxon>
        <taxon>Metazoa</taxon>
        <taxon>Spiralia</taxon>
        <taxon>Gnathifera</taxon>
        <taxon>Rotifera</taxon>
        <taxon>Eurotatoria</taxon>
        <taxon>Bdelloidea</taxon>
        <taxon>Philodinida</taxon>
        <taxon>Philodinidae</taxon>
        <taxon>Didymodactylos</taxon>
    </lineage>
</organism>
<evidence type="ECO:0000313" key="3">
    <source>
        <dbReference type="EMBL" id="CAF1288176.1"/>
    </source>
</evidence>
<protein>
    <submittedName>
        <fullName evidence="3">Uncharacterized protein</fullName>
    </submittedName>
</protein>
<dbReference type="EMBL" id="CAJOBC010031318">
    <property type="protein sequence ID" value="CAF4091704.1"/>
    <property type="molecule type" value="Genomic_DNA"/>
</dbReference>
<evidence type="ECO:0000313" key="5">
    <source>
        <dbReference type="EMBL" id="CAF4091704.1"/>
    </source>
</evidence>
<dbReference type="AlphaFoldDB" id="A0A815CS01"/>
<accession>A0A815CS01</accession>
<reference evidence="3" key="1">
    <citation type="submission" date="2021-02" db="EMBL/GenBank/DDBJ databases">
        <authorList>
            <person name="Nowell W R."/>
        </authorList>
    </citation>
    <scope>NUCLEOTIDE SEQUENCE</scope>
</reference>
<keyword evidence="6" id="KW-1185">Reference proteome</keyword>
<gene>
    <name evidence="3" type="ORF">GPM918_LOCUS27898</name>
    <name evidence="2" type="ORF">OVA965_LOCUS23432</name>
    <name evidence="5" type="ORF">SRO942_LOCUS28314</name>
    <name evidence="4" type="ORF">TMI583_LOCUS24149</name>
</gene>
<dbReference type="Proteomes" id="UP000681722">
    <property type="component" value="Unassembled WGS sequence"/>
</dbReference>
<evidence type="ECO:0000256" key="1">
    <source>
        <dbReference type="SAM" id="MobiDB-lite"/>
    </source>
</evidence>
<evidence type="ECO:0000313" key="6">
    <source>
        <dbReference type="Proteomes" id="UP000663829"/>
    </source>
</evidence>
<feature type="compositionally biased region" description="Polar residues" evidence="1">
    <location>
        <begin position="1"/>
        <end position="27"/>
    </location>
</feature>
<dbReference type="EMBL" id="CAJOBA010035180">
    <property type="protein sequence ID" value="CAF3999810.1"/>
    <property type="molecule type" value="Genomic_DNA"/>
</dbReference>
<comment type="caution">
    <text evidence="3">The sequence shown here is derived from an EMBL/GenBank/DDBJ whole genome shotgun (WGS) entry which is preliminary data.</text>
</comment>
<dbReference type="Proteomes" id="UP000677228">
    <property type="component" value="Unassembled WGS sequence"/>
</dbReference>
<evidence type="ECO:0000313" key="4">
    <source>
        <dbReference type="EMBL" id="CAF3999810.1"/>
    </source>
</evidence>
<name>A0A815CS01_9BILA</name>
<proteinExistence type="predicted"/>
<feature type="compositionally biased region" description="Polar residues" evidence="1">
    <location>
        <begin position="37"/>
        <end position="49"/>
    </location>
</feature>
<dbReference type="Proteomes" id="UP000682733">
    <property type="component" value="Unassembled WGS sequence"/>
</dbReference>
<sequence length="70" mass="7717">MVADTPTETTTANENQNITNTSGGDSQEGTRIRTDGVRQQQAVQHQNGLNRQHNRRSGNGSGRRVRGRSR</sequence>
<evidence type="ECO:0000313" key="2">
    <source>
        <dbReference type="EMBL" id="CAF1188774.1"/>
    </source>
</evidence>